<evidence type="ECO:0000313" key="2">
    <source>
        <dbReference type="Proteomes" id="UP001601059"/>
    </source>
</evidence>
<evidence type="ECO:0000313" key="1">
    <source>
        <dbReference type="EMBL" id="MFE8700116.1"/>
    </source>
</evidence>
<dbReference type="RefSeq" id="WP_389358892.1">
    <property type="nucleotide sequence ID" value="NZ_JBIACK010000001.1"/>
</dbReference>
<name>A0ABW6K7D8_9BACI</name>
<reference evidence="1 2" key="1">
    <citation type="submission" date="2024-08" db="EMBL/GenBank/DDBJ databases">
        <title>Two novel Cytobacillus novel species.</title>
        <authorList>
            <person name="Liu G."/>
        </authorList>
    </citation>
    <scope>NUCLEOTIDE SEQUENCE [LARGE SCALE GENOMIC DNA]</scope>
    <source>
        <strain evidence="1 2">FJAT-54145</strain>
    </source>
</reference>
<gene>
    <name evidence="1" type="ORF">ACFYKX_05695</name>
</gene>
<organism evidence="1 2">
    <name type="scientific">Cytobacillus spartinae</name>
    <dbReference type="NCBI Taxonomy" id="3299023"/>
    <lineage>
        <taxon>Bacteria</taxon>
        <taxon>Bacillati</taxon>
        <taxon>Bacillota</taxon>
        <taxon>Bacilli</taxon>
        <taxon>Bacillales</taxon>
        <taxon>Bacillaceae</taxon>
        <taxon>Cytobacillus</taxon>
    </lineage>
</organism>
<dbReference type="Gene3D" id="3.40.190.10">
    <property type="entry name" value="Periplasmic binding protein-like II"/>
    <property type="match status" value="1"/>
</dbReference>
<proteinExistence type="predicted"/>
<sequence length="104" mass="11911">MLDAPGPWGTGPFILSSGYSSIYNIQAIIKKVPFESTWFTTQEDRSPFVVLDANRKYWDRERGPRLERIVFRNDLAPEQALHLCMTTEGQVDMVTMVRSSDAKK</sequence>
<dbReference type="EMBL" id="JBIACK010000001">
    <property type="protein sequence ID" value="MFE8700116.1"/>
    <property type="molecule type" value="Genomic_DNA"/>
</dbReference>
<comment type="caution">
    <text evidence="1">The sequence shown here is derived from an EMBL/GenBank/DDBJ whole genome shotgun (WGS) entry which is preliminary data.</text>
</comment>
<dbReference type="Proteomes" id="UP001601059">
    <property type="component" value="Unassembled WGS sequence"/>
</dbReference>
<keyword evidence="2" id="KW-1185">Reference proteome</keyword>
<accession>A0ABW6K7D8</accession>
<protein>
    <submittedName>
        <fullName evidence="1">Uncharacterized protein</fullName>
    </submittedName>
</protein>